<feature type="transmembrane region" description="Helical" evidence="9">
    <location>
        <begin position="28"/>
        <end position="50"/>
    </location>
</feature>
<dbReference type="EMBL" id="WAJS01000004">
    <property type="protein sequence ID" value="KAB1651211.1"/>
    <property type="molecule type" value="Genomic_DNA"/>
</dbReference>
<dbReference type="InterPro" id="IPR035906">
    <property type="entry name" value="MetI-like_sf"/>
</dbReference>
<evidence type="ECO:0000256" key="3">
    <source>
        <dbReference type="ARBA" id="ARBA00022448"/>
    </source>
</evidence>
<dbReference type="Gene3D" id="1.10.3720.10">
    <property type="entry name" value="MetI-like"/>
    <property type="match status" value="1"/>
</dbReference>
<keyword evidence="7 9" id="KW-1133">Transmembrane helix</keyword>
<keyword evidence="5 9" id="KW-0812">Transmembrane</keyword>
<keyword evidence="3 9" id="KW-0813">Transport</keyword>
<dbReference type="GO" id="GO:0022857">
    <property type="term" value="F:transmembrane transporter activity"/>
    <property type="evidence" value="ECO:0007669"/>
    <property type="project" value="InterPro"/>
</dbReference>
<dbReference type="PANTHER" id="PTHR30614">
    <property type="entry name" value="MEMBRANE COMPONENT OF AMINO ACID ABC TRANSPORTER"/>
    <property type="match status" value="1"/>
</dbReference>
<dbReference type="PROSITE" id="PS50928">
    <property type="entry name" value="ABC_TM1"/>
    <property type="match status" value="1"/>
</dbReference>
<keyword evidence="12" id="KW-1185">Reference proteome</keyword>
<evidence type="ECO:0000256" key="9">
    <source>
        <dbReference type="RuleBase" id="RU363032"/>
    </source>
</evidence>
<dbReference type="Pfam" id="PF00528">
    <property type="entry name" value="BPD_transp_1"/>
    <property type="match status" value="1"/>
</dbReference>
<evidence type="ECO:0000256" key="2">
    <source>
        <dbReference type="ARBA" id="ARBA00010072"/>
    </source>
</evidence>
<dbReference type="GO" id="GO:0006865">
    <property type="term" value="P:amino acid transport"/>
    <property type="evidence" value="ECO:0007669"/>
    <property type="project" value="UniProtKB-KW"/>
</dbReference>
<organism evidence="11 12">
    <name type="scientific">Adlercreutzia muris</name>
    <dbReference type="NCBI Taxonomy" id="1796610"/>
    <lineage>
        <taxon>Bacteria</taxon>
        <taxon>Bacillati</taxon>
        <taxon>Actinomycetota</taxon>
        <taxon>Coriobacteriia</taxon>
        <taxon>Eggerthellales</taxon>
        <taxon>Eggerthellaceae</taxon>
        <taxon>Adlercreutzia</taxon>
    </lineage>
</organism>
<dbReference type="InterPro" id="IPR043429">
    <property type="entry name" value="ArtM/GltK/GlnP/TcyL/YhdX-like"/>
</dbReference>
<evidence type="ECO:0000259" key="10">
    <source>
        <dbReference type="PROSITE" id="PS50928"/>
    </source>
</evidence>
<dbReference type="CDD" id="cd06261">
    <property type="entry name" value="TM_PBP2"/>
    <property type="match status" value="1"/>
</dbReference>
<evidence type="ECO:0000313" key="12">
    <source>
        <dbReference type="Proteomes" id="UP000479639"/>
    </source>
</evidence>
<comment type="caution">
    <text evidence="11">The sequence shown here is derived from an EMBL/GenBank/DDBJ whole genome shotgun (WGS) entry which is preliminary data.</text>
</comment>
<feature type="transmembrane region" description="Helical" evidence="9">
    <location>
        <begin position="108"/>
        <end position="128"/>
    </location>
</feature>
<protein>
    <submittedName>
        <fullName evidence="11">Amino acid ABC transporter permease</fullName>
    </submittedName>
</protein>
<evidence type="ECO:0000256" key="8">
    <source>
        <dbReference type="ARBA" id="ARBA00023136"/>
    </source>
</evidence>
<name>A0A7C8FQ72_9ACTN</name>
<keyword evidence="6" id="KW-0029">Amino-acid transport</keyword>
<feature type="domain" description="ABC transmembrane type-1" evidence="10">
    <location>
        <begin position="66"/>
        <end position="254"/>
    </location>
</feature>
<evidence type="ECO:0000256" key="5">
    <source>
        <dbReference type="ARBA" id="ARBA00022692"/>
    </source>
</evidence>
<proteinExistence type="inferred from homology"/>
<feature type="transmembrane region" description="Helical" evidence="9">
    <location>
        <begin position="62"/>
        <end position="88"/>
    </location>
</feature>
<evidence type="ECO:0000256" key="7">
    <source>
        <dbReference type="ARBA" id="ARBA00022989"/>
    </source>
</evidence>
<dbReference type="RefSeq" id="WP_151429762.1">
    <property type="nucleotide sequence ID" value="NZ_CAKODJ010000019.1"/>
</dbReference>
<reference evidence="11 12" key="1">
    <citation type="submission" date="2019-09" db="EMBL/GenBank/DDBJ databases">
        <title>Whole genome shotgun sequencing (WGS) of Ellagibacter isourolithinifaciens DSM 104140(T) and Adlercreutzia muris DSM 29508(T).</title>
        <authorList>
            <person name="Stoll D.A."/>
            <person name="Danylec N."/>
            <person name="Huch M."/>
        </authorList>
    </citation>
    <scope>NUCLEOTIDE SEQUENCE [LARGE SCALE GENOMIC DNA]</scope>
    <source>
        <strain evidence="11 12">DSM 29508</strain>
    </source>
</reference>
<dbReference type="PANTHER" id="PTHR30614:SF20">
    <property type="entry name" value="GLUTAMINE TRANSPORT SYSTEM PERMEASE PROTEIN GLNP"/>
    <property type="match status" value="1"/>
</dbReference>
<dbReference type="NCBIfam" id="TIGR01726">
    <property type="entry name" value="HEQRo_perm_3TM"/>
    <property type="match status" value="1"/>
</dbReference>
<keyword evidence="8 9" id="KW-0472">Membrane</keyword>
<evidence type="ECO:0000256" key="4">
    <source>
        <dbReference type="ARBA" id="ARBA00022475"/>
    </source>
</evidence>
<dbReference type="InterPro" id="IPR010065">
    <property type="entry name" value="AA_ABC_transptr_permease_3TM"/>
</dbReference>
<comment type="similarity">
    <text evidence="2">Belongs to the binding-protein-dependent transport system permease family. HisMQ subfamily.</text>
</comment>
<accession>A0A7C8FQ72</accession>
<feature type="transmembrane region" description="Helical" evidence="9">
    <location>
        <begin position="135"/>
        <end position="154"/>
    </location>
</feature>
<dbReference type="Proteomes" id="UP000479639">
    <property type="component" value="Unassembled WGS sequence"/>
</dbReference>
<comment type="subcellular location">
    <subcellularLocation>
        <location evidence="1 9">Cell membrane</location>
        <topology evidence="1 9">Multi-pass membrane protein</topology>
    </subcellularLocation>
</comment>
<gene>
    <name evidence="11" type="ORF">F8D48_02075</name>
</gene>
<dbReference type="InterPro" id="IPR000515">
    <property type="entry name" value="MetI-like"/>
</dbReference>
<dbReference type="GO" id="GO:0043190">
    <property type="term" value="C:ATP-binding cassette (ABC) transporter complex"/>
    <property type="evidence" value="ECO:0007669"/>
    <property type="project" value="InterPro"/>
</dbReference>
<dbReference type="SUPFAM" id="SSF161098">
    <property type="entry name" value="MetI-like"/>
    <property type="match status" value="1"/>
</dbReference>
<dbReference type="AlphaFoldDB" id="A0A7C8FQ72"/>
<evidence type="ECO:0000256" key="1">
    <source>
        <dbReference type="ARBA" id="ARBA00004651"/>
    </source>
</evidence>
<keyword evidence="4" id="KW-1003">Cell membrane</keyword>
<evidence type="ECO:0000313" key="11">
    <source>
        <dbReference type="EMBL" id="KAB1651211.1"/>
    </source>
</evidence>
<evidence type="ECO:0000256" key="6">
    <source>
        <dbReference type="ARBA" id="ARBA00022970"/>
    </source>
</evidence>
<sequence length="265" mass="28641">MNRVPAIFRPFIARAGTPVRPVKAALNYLAVSMVVVAVVWASLAAAGIALNFDFIAQYRVRLWDGFCMTVGISAASLVISLVIGIAVAAGQGAGVLPVRYLCDLYVKIIRGTPLIVQVYFFYYIIGTAWGVDNRVLAGIIILSLFSGAYIAEILRGSLLSLDAGQLEAARAVGFTRAQTLRYVVAPQLVARTLPALTGQVASIIKDSSLLSVIAVIELTQTIREITATNYNFFGGFLLLGALYLALTLPIMAVSRHFEKRLDYEH</sequence>
<feature type="transmembrane region" description="Helical" evidence="9">
    <location>
        <begin position="232"/>
        <end position="253"/>
    </location>
</feature>